<keyword evidence="5" id="KW-1185">Reference proteome</keyword>
<dbReference type="Pfam" id="PF02502">
    <property type="entry name" value="LacAB_rpiB"/>
    <property type="match status" value="1"/>
</dbReference>
<evidence type="ECO:0000256" key="3">
    <source>
        <dbReference type="PIRSR" id="PIRSR005384-1"/>
    </source>
</evidence>
<dbReference type="OrthoDB" id="1778624at2"/>
<dbReference type="InterPro" id="IPR003500">
    <property type="entry name" value="RpiB_LacA_LacB"/>
</dbReference>
<name>A0A1P8WCR7_9PLAN</name>
<dbReference type="AlphaFoldDB" id="A0A1P8WCR7"/>
<dbReference type="EMBL" id="CP017641">
    <property type="protein sequence ID" value="APZ91856.1"/>
    <property type="molecule type" value="Genomic_DNA"/>
</dbReference>
<keyword evidence="2 4" id="KW-0413">Isomerase</keyword>
<sequence length="155" mass="16925">MRIAIASDHRGFQMKNRLIQLVQSLGHDVTDFGPDSTDSVDYPDFAQHVCEGITSGDYDRGVLICGTGIGMCITANKFDGIRAANCNDSVTAEYSRLHNDVNVVCLSADQLSDQLADQILQIWLKAEFEGGRHARRLDKIAEIEKSPSAELTPGA</sequence>
<dbReference type="Proteomes" id="UP000187735">
    <property type="component" value="Chromosome"/>
</dbReference>
<dbReference type="InterPro" id="IPR051812">
    <property type="entry name" value="SPI_LacAB/RpiB"/>
</dbReference>
<dbReference type="KEGG" id="fmr:Fuma_01452"/>
<feature type="active site" description="Proton donor" evidence="3">
    <location>
        <position position="98"/>
    </location>
</feature>
<dbReference type="InterPro" id="IPR036569">
    <property type="entry name" value="RpiB_LacA_LacB_sf"/>
</dbReference>
<dbReference type="InterPro" id="IPR004785">
    <property type="entry name" value="RpiB"/>
</dbReference>
<dbReference type="PIRSF" id="PIRSF005384">
    <property type="entry name" value="RpiB_LacA_B"/>
    <property type="match status" value="1"/>
</dbReference>
<dbReference type="RefSeq" id="WP_077023550.1">
    <property type="nucleotide sequence ID" value="NZ_CP017641.1"/>
</dbReference>
<evidence type="ECO:0000313" key="5">
    <source>
        <dbReference type="Proteomes" id="UP000187735"/>
    </source>
</evidence>
<dbReference type="GO" id="GO:0005975">
    <property type="term" value="P:carbohydrate metabolic process"/>
    <property type="evidence" value="ECO:0007669"/>
    <property type="project" value="InterPro"/>
</dbReference>
<evidence type="ECO:0000313" key="4">
    <source>
        <dbReference type="EMBL" id="APZ91856.1"/>
    </source>
</evidence>
<reference evidence="4 5" key="1">
    <citation type="journal article" date="2016" name="Front. Microbiol.">
        <title>Fuerstia marisgermanicae gen. nov., sp. nov., an Unusual Member of the Phylum Planctomycetes from the German Wadden Sea.</title>
        <authorList>
            <person name="Kohn T."/>
            <person name="Heuer A."/>
            <person name="Jogler M."/>
            <person name="Vollmers J."/>
            <person name="Boedeker C."/>
            <person name="Bunk B."/>
            <person name="Rast P."/>
            <person name="Borchert D."/>
            <person name="Glockner I."/>
            <person name="Freese H.M."/>
            <person name="Klenk H.P."/>
            <person name="Overmann J."/>
            <person name="Kaster A.K."/>
            <person name="Rohde M."/>
            <person name="Wiegand S."/>
            <person name="Jogler C."/>
        </authorList>
    </citation>
    <scope>NUCLEOTIDE SEQUENCE [LARGE SCALE GENOMIC DNA]</scope>
    <source>
        <strain evidence="4 5">NH11</strain>
    </source>
</reference>
<dbReference type="NCBIfam" id="TIGR00689">
    <property type="entry name" value="rpiB_lacA_lacB"/>
    <property type="match status" value="1"/>
</dbReference>
<dbReference type="NCBIfam" id="NF004051">
    <property type="entry name" value="PRK05571.1"/>
    <property type="match status" value="1"/>
</dbReference>
<dbReference type="Gene3D" id="3.40.1400.10">
    <property type="entry name" value="Sugar-phosphate isomerase, RpiB/LacA/LacB"/>
    <property type="match status" value="1"/>
</dbReference>
<comment type="similarity">
    <text evidence="1">Belongs to the LacAB/RpiB family.</text>
</comment>
<organism evidence="4 5">
    <name type="scientific">Fuerstiella marisgermanici</name>
    <dbReference type="NCBI Taxonomy" id="1891926"/>
    <lineage>
        <taxon>Bacteria</taxon>
        <taxon>Pseudomonadati</taxon>
        <taxon>Planctomycetota</taxon>
        <taxon>Planctomycetia</taxon>
        <taxon>Planctomycetales</taxon>
        <taxon>Planctomycetaceae</taxon>
        <taxon>Fuerstiella</taxon>
    </lineage>
</organism>
<feature type="active site" description="Proton acceptor" evidence="3">
    <location>
        <position position="65"/>
    </location>
</feature>
<accession>A0A1P8WCR7</accession>
<dbReference type="STRING" id="1891926.Fuma_01452"/>
<evidence type="ECO:0000256" key="2">
    <source>
        <dbReference type="ARBA" id="ARBA00023235"/>
    </source>
</evidence>
<dbReference type="PANTHER" id="PTHR43732">
    <property type="entry name" value="RIBOSE 5-PHOSPHATE ISOMERASE-RELATED"/>
    <property type="match status" value="1"/>
</dbReference>
<dbReference type="SUPFAM" id="SSF89623">
    <property type="entry name" value="Ribose/Galactose isomerase RpiB/AlsB"/>
    <property type="match status" value="1"/>
</dbReference>
<dbReference type="PANTHER" id="PTHR43732:SF1">
    <property type="entry name" value="RIBOSE 5-PHOSPHATE ISOMERASE"/>
    <property type="match status" value="1"/>
</dbReference>
<protein>
    <submittedName>
        <fullName evidence="4">Sugar phosphate isomerase YwlF</fullName>
        <ecNumber evidence="4">5.3.1.-</ecNumber>
    </submittedName>
</protein>
<gene>
    <name evidence="4" type="primary">ywlF_1</name>
    <name evidence="4" type="ORF">Fuma_01452</name>
</gene>
<dbReference type="NCBIfam" id="TIGR01120">
    <property type="entry name" value="rpiB"/>
    <property type="match status" value="1"/>
</dbReference>
<dbReference type="EC" id="5.3.1.-" evidence="4"/>
<dbReference type="GO" id="GO:0016861">
    <property type="term" value="F:intramolecular oxidoreductase activity, interconverting aldoses and ketoses"/>
    <property type="evidence" value="ECO:0007669"/>
    <property type="project" value="UniProtKB-ARBA"/>
</dbReference>
<evidence type="ECO:0000256" key="1">
    <source>
        <dbReference type="ARBA" id="ARBA00008754"/>
    </source>
</evidence>
<proteinExistence type="inferred from homology"/>